<feature type="domain" description="Protein kinase" evidence="2">
    <location>
        <begin position="61"/>
        <end position="265"/>
    </location>
</feature>
<dbReference type="GO" id="GO:0004672">
    <property type="term" value="F:protein kinase activity"/>
    <property type="evidence" value="ECO:0007669"/>
    <property type="project" value="InterPro"/>
</dbReference>
<feature type="region of interest" description="Disordered" evidence="1">
    <location>
        <begin position="1"/>
        <end position="41"/>
    </location>
</feature>
<dbReference type="EMBL" id="ML734652">
    <property type="protein sequence ID" value="KAB8242953.1"/>
    <property type="molecule type" value="Genomic_DNA"/>
</dbReference>
<evidence type="ECO:0000259" key="2">
    <source>
        <dbReference type="SMART" id="SM00220"/>
    </source>
</evidence>
<name>A0A5N6GR95_ASPFL</name>
<dbReference type="AlphaFoldDB" id="A0A5N6GR95"/>
<accession>A0A5N6GR95</accession>
<evidence type="ECO:0000256" key="1">
    <source>
        <dbReference type="SAM" id="MobiDB-lite"/>
    </source>
</evidence>
<dbReference type="Gene3D" id="1.10.510.10">
    <property type="entry name" value="Transferase(Phosphotransferase) domain 1"/>
    <property type="match status" value="1"/>
</dbReference>
<protein>
    <recommendedName>
        <fullName evidence="2">Protein kinase domain-containing protein</fullName>
    </recommendedName>
</protein>
<dbReference type="VEuPathDB" id="FungiDB:AFLA_007626"/>
<evidence type="ECO:0000313" key="3">
    <source>
        <dbReference type="EMBL" id="KAB8242953.1"/>
    </source>
</evidence>
<dbReference type="Proteomes" id="UP000325434">
    <property type="component" value="Unassembled WGS sequence"/>
</dbReference>
<dbReference type="GO" id="GO:0005524">
    <property type="term" value="F:ATP binding"/>
    <property type="evidence" value="ECO:0007669"/>
    <property type="project" value="InterPro"/>
</dbReference>
<reference evidence="3" key="1">
    <citation type="submission" date="2019-04" db="EMBL/GenBank/DDBJ databases">
        <title>Friends and foes A comparative genomics study of 23 Aspergillus species from section Flavi.</title>
        <authorList>
            <consortium name="DOE Joint Genome Institute"/>
            <person name="Kjaerbolling I."/>
            <person name="Vesth T."/>
            <person name="Frisvad J.C."/>
            <person name="Nybo J.L."/>
            <person name="Theobald S."/>
            <person name="Kildgaard S."/>
            <person name="Isbrandt T."/>
            <person name="Kuo A."/>
            <person name="Sato A."/>
            <person name="Lyhne E.K."/>
            <person name="Kogle M.E."/>
            <person name="Wiebenga A."/>
            <person name="Kun R.S."/>
            <person name="Lubbers R.J."/>
            <person name="Makela M.R."/>
            <person name="Barry K."/>
            <person name="Chovatia M."/>
            <person name="Clum A."/>
            <person name="Daum C."/>
            <person name="Haridas S."/>
            <person name="He G."/>
            <person name="LaButti K."/>
            <person name="Lipzen A."/>
            <person name="Mondo S."/>
            <person name="Riley R."/>
            <person name="Salamov A."/>
            <person name="Simmons B.A."/>
            <person name="Magnuson J.K."/>
            <person name="Henrissat B."/>
            <person name="Mortensen U.H."/>
            <person name="Larsen T.O."/>
            <person name="Devries R.P."/>
            <person name="Grigoriev I.V."/>
            <person name="Machida M."/>
            <person name="Baker S.E."/>
            <person name="Andersen M.R."/>
        </authorList>
    </citation>
    <scope>NUCLEOTIDE SEQUENCE [LARGE SCALE GENOMIC DNA]</scope>
    <source>
        <strain evidence="3">CBS 121.62</strain>
    </source>
</reference>
<gene>
    <name evidence="3" type="ORF">BDV35DRAFT_383591</name>
</gene>
<dbReference type="SUPFAM" id="SSF56112">
    <property type="entry name" value="Protein kinase-like (PK-like)"/>
    <property type="match status" value="1"/>
</dbReference>
<organism evidence="3">
    <name type="scientific">Aspergillus flavus</name>
    <dbReference type="NCBI Taxonomy" id="5059"/>
    <lineage>
        <taxon>Eukaryota</taxon>
        <taxon>Fungi</taxon>
        <taxon>Dikarya</taxon>
        <taxon>Ascomycota</taxon>
        <taxon>Pezizomycotina</taxon>
        <taxon>Eurotiomycetes</taxon>
        <taxon>Eurotiomycetidae</taxon>
        <taxon>Eurotiales</taxon>
        <taxon>Aspergillaceae</taxon>
        <taxon>Aspergillus</taxon>
        <taxon>Aspergillus subgen. Circumdati</taxon>
    </lineage>
</organism>
<dbReference type="InterPro" id="IPR000719">
    <property type="entry name" value="Prot_kinase_dom"/>
</dbReference>
<sequence>MEKPTTQFDSEDLETQPSSFPGPPSEGSCNDQEGVHFSSNNKSHIEREFKRQVRENESPWDTFQRVFTCSLAGTVIICVDRSPSSRIEAIREYSLDVADKFLRLFQQIQHEKIISAKECYRDGDRCYARVDDLPLTLEYPVNLRITEYQLSSIMSQTINSLGHLIASGFEHTALTCSNILLGSVGVVKIAALELCEQRVSGQSQMPFIKALAIIMMRLMQKYEKDDGLIGINDVKRWPLDSCAVDFLTTTSSVQPVEALQQHPFVTEHTLPRGELIGLARLAPITTKTFYSNNV</sequence>
<dbReference type="VEuPathDB" id="FungiDB:F9C07_2063902"/>
<dbReference type="InterPro" id="IPR011009">
    <property type="entry name" value="Kinase-like_dom_sf"/>
</dbReference>
<dbReference type="SMART" id="SM00220">
    <property type="entry name" value="S_TKc"/>
    <property type="match status" value="1"/>
</dbReference>
<proteinExistence type="predicted"/>